<dbReference type="GO" id="GO:0000981">
    <property type="term" value="F:DNA-binding transcription factor activity, RNA polymerase II-specific"/>
    <property type="evidence" value="ECO:0007669"/>
    <property type="project" value="InterPro"/>
</dbReference>
<protein>
    <submittedName>
        <fullName evidence="3">Uncharacterized protein</fullName>
    </submittedName>
</protein>
<feature type="region of interest" description="Disordered" evidence="2">
    <location>
        <begin position="380"/>
        <end position="424"/>
    </location>
</feature>
<evidence type="ECO:0000313" key="3">
    <source>
        <dbReference type="EMBL" id="KAK4234247.1"/>
    </source>
</evidence>
<feature type="compositionally biased region" description="Low complexity" evidence="2">
    <location>
        <begin position="383"/>
        <end position="396"/>
    </location>
</feature>
<dbReference type="EMBL" id="MU860395">
    <property type="protein sequence ID" value="KAK4234247.1"/>
    <property type="molecule type" value="Genomic_DNA"/>
</dbReference>
<feature type="region of interest" description="Disordered" evidence="2">
    <location>
        <begin position="1"/>
        <end position="20"/>
    </location>
</feature>
<dbReference type="AlphaFoldDB" id="A0AAN7C3U0"/>
<accession>A0AAN7C3U0</accession>
<dbReference type="CDD" id="cd00067">
    <property type="entry name" value="GAL4"/>
    <property type="match status" value="1"/>
</dbReference>
<feature type="region of interest" description="Disordered" evidence="2">
    <location>
        <begin position="461"/>
        <end position="504"/>
    </location>
</feature>
<keyword evidence="4" id="KW-1185">Reference proteome</keyword>
<gene>
    <name evidence="3" type="ORF">C8A03DRAFT_47373</name>
</gene>
<reference evidence="3" key="1">
    <citation type="journal article" date="2023" name="Mol. Phylogenet. Evol.">
        <title>Genome-scale phylogeny and comparative genomics of the fungal order Sordariales.</title>
        <authorList>
            <person name="Hensen N."/>
            <person name="Bonometti L."/>
            <person name="Westerberg I."/>
            <person name="Brannstrom I.O."/>
            <person name="Guillou S."/>
            <person name="Cros-Aarteil S."/>
            <person name="Calhoun S."/>
            <person name="Haridas S."/>
            <person name="Kuo A."/>
            <person name="Mondo S."/>
            <person name="Pangilinan J."/>
            <person name="Riley R."/>
            <person name="LaButti K."/>
            <person name="Andreopoulos B."/>
            <person name="Lipzen A."/>
            <person name="Chen C."/>
            <person name="Yan M."/>
            <person name="Daum C."/>
            <person name="Ng V."/>
            <person name="Clum A."/>
            <person name="Steindorff A."/>
            <person name="Ohm R.A."/>
            <person name="Martin F."/>
            <person name="Silar P."/>
            <person name="Natvig D.O."/>
            <person name="Lalanne C."/>
            <person name="Gautier V."/>
            <person name="Ament-Velasquez S.L."/>
            <person name="Kruys A."/>
            <person name="Hutchinson M.I."/>
            <person name="Powell A.J."/>
            <person name="Barry K."/>
            <person name="Miller A.N."/>
            <person name="Grigoriev I.V."/>
            <person name="Debuchy R."/>
            <person name="Gladieux P."/>
            <person name="Hiltunen Thoren M."/>
            <person name="Johannesson H."/>
        </authorList>
    </citation>
    <scope>NUCLEOTIDE SEQUENCE</scope>
    <source>
        <strain evidence="3">CBS 532.94</strain>
    </source>
</reference>
<sequence>MAQDVSGSPMFSSPVSPGKQTITVVHPRAPSLHCFRTAHRRPRSWTKLTAEDRDKVLGVRRQGACLRCRILKIQCSVENPFQPCLQSAIKGIERKVLSFCYCVRTRFADVNIFDSPWQAGAGSGGSGAAAATTMHIETLLQRMSTLLSRIATPAHFTLASNAAPFNNTMLAWLTDPDFHLPNGSIVGLCCSSLLGLQFPQSEGDGLLSDFRRFVLATSLAHAGWRDRDSSSSRPLKTADLCAAGQASGARLLRRLDRVLTPQFLARCGREPCQVLFLLVLGAVLGVGYSSSQLLSPEFPPSGEGLETLSPEFQQSPTLWLAMKEHLCQMLAYHLVFVGSMLGIRMDTGLERMIIDTAARRWNKAEEFVWADVVGLSLPSREQGPPSAAGGSPGAAAVNSKGEEREATLPDPSLNEPPVWSNAPPLSPQLVPVHVPELGQFQPRTTEDWSENPKSYLAMFEEPESGGSSGLGSTSHEQNTAGIENQTGREARALAPEHMPPRETKRRSIWIVRPFDAGPEHGLVNFQARLQGGMGIESVRAFV</sequence>
<reference evidence="3" key="2">
    <citation type="submission" date="2023-05" db="EMBL/GenBank/DDBJ databases">
        <authorList>
            <consortium name="Lawrence Berkeley National Laboratory"/>
            <person name="Steindorff A."/>
            <person name="Hensen N."/>
            <person name="Bonometti L."/>
            <person name="Westerberg I."/>
            <person name="Brannstrom I.O."/>
            <person name="Guillou S."/>
            <person name="Cros-Aarteil S."/>
            <person name="Calhoun S."/>
            <person name="Haridas S."/>
            <person name="Kuo A."/>
            <person name="Mondo S."/>
            <person name="Pangilinan J."/>
            <person name="Riley R."/>
            <person name="Labutti K."/>
            <person name="Andreopoulos B."/>
            <person name="Lipzen A."/>
            <person name="Chen C."/>
            <person name="Yanf M."/>
            <person name="Daum C."/>
            <person name="Ng V."/>
            <person name="Clum A."/>
            <person name="Ohm R."/>
            <person name="Martin F."/>
            <person name="Silar P."/>
            <person name="Natvig D."/>
            <person name="Lalanne C."/>
            <person name="Gautier V."/>
            <person name="Ament-Velasquez S.L."/>
            <person name="Kruys A."/>
            <person name="Hutchinson M.I."/>
            <person name="Powell A.J."/>
            <person name="Barry K."/>
            <person name="Miller A.N."/>
            <person name="Grigoriev I.V."/>
            <person name="Debuchy R."/>
            <person name="Gladieux P."/>
            <person name="Thoren M.H."/>
            <person name="Johannesson H."/>
        </authorList>
    </citation>
    <scope>NUCLEOTIDE SEQUENCE</scope>
    <source>
        <strain evidence="3">CBS 532.94</strain>
    </source>
</reference>
<evidence type="ECO:0000256" key="1">
    <source>
        <dbReference type="ARBA" id="ARBA00023242"/>
    </source>
</evidence>
<evidence type="ECO:0000313" key="4">
    <source>
        <dbReference type="Proteomes" id="UP001303760"/>
    </source>
</evidence>
<dbReference type="Proteomes" id="UP001303760">
    <property type="component" value="Unassembled WGS sequence"/>
</dbReference>
<comment type="caution">
    <text evidence="3">The sequence shown here is derived from an EMBL/GenBank/DDBJ whole genome shotgun (WGS) entry which is preliminary data.</text>
</comment>
<dbReference type="GO" id="GO:0008270">
    <property type="term" value="F:zinc ion binding"/>
    <property type="evidence" value="ECO:0007669"/>
    <property type="project" value="InterPro"/>
</dbReference>
<proteinExistence type="predicted"/>
<organism evidence="3 4">
    <name type="scientific">Achaetomium macrosporum</name>
    <dbReference type="NCBI Taxonomy" id="79813"/>
    <lineage>
        <taxon>Eukaryota</taxon>
        <taxon>Fungi</taxon>
        <taxon>Dikarya</taxon>
        <taxon>Ascomycota</taxon>
        <taxon>Pezizomycotina</taxon>
        <taxon>Sordariomycetes</taxon>
        <taxon>Sordariomycetidae</taxon>
        <taxon>Sordariales</taxon>
        <taxon>Chaetomiaceae</taxon>
        <taxon>Achaetomium</taxon>
    </lineage>
</organism>
<name>A0AAN7C3U0_9PEZI</name>
<dbReference type="InterPro" id="IPR001138">
    <property type="entry name" value="Zn2Cys6_DnaBD"/>
</dbReference>
<keyword evidence="1" id="KW-0539">Nucleus</keyword>
<evidence type="ECO:0000256" key="2">
    <source>
        <dbReference type="SAM" id="MobiDB-lite"/>
    </source>
</evidence>